<evidence type="ECO:0000256" key="1">
    <source>
        <dbReference type="SAM" id="MobiDB-lite"/>
    </source>
</evidence>
<keyword evidence="2" id="KW-0812">Transmembrane</keyword>
<dbReference type="Gene3D" id="3.40.33.10">
    <property type="entry name" value="CAP"/>
    <property type="match status" value="1"/>
</dbReference>
<dbReference type="EMBL" id="BFEA01000004">
    <property type="protein sequence ID" value="GBG59411.1"/>
    <property type="molecule type" value="Genomic_DNA"/>
</dbReference>
<evidence type="ECO:0000313" key="5">
    <source>
        <dbReference type="Proteomes" id="UP000265515"/>
    </source>
</evidence>
<proteinExistence type="predicted"/>
<evidence type="ECO:0000313" key="4">
    <source>
        <dbReference type="EMBL" id="GBG59411.1"/>
    </source>
</evidence>
<dbReference type="Gramene" id="GBG59411">
    <property type="protein sequence ID" value="GBG59411"/>
    <property type="gene ID" value="CBR_g38437"/>
</dbReference>
<dbReference type="InterPro" id="IPR035940">
    <property type="entry name" value="CAP_sf"/>
</dbReference>
<evidence type="ECO:0000256" key="2">
    <source>
        <dbReference type="SAM" id="Phobius"/>
    </source>
</evidence>
<keyword evidence="5" id="KW-1185">Reference proteome</keyword>
<feature type="domain" description="SCP" evidence="3">
    <location>
        <begin position="74"/>
        <end position="179"/>
    </location>
</feature>
<keyword evidence="2" id="KW-1133">Transmembrane helix</keyword>
<reference evidence="4 5" key="1">
    <citation type="journal article" date="2018" name="Cell">
        <title>The Chara Genome: Secondary Complexity and Implications for Plant Terrestrialization.</title>
        <authorList>
            <person name="Nishiyama T."/>
            <person name="Sakayama H."/>
            <person name="Vries J.D."/>
            <person name="Buschmann H."/>
            <person name="Saint-Marcoux D."/>
            <person name="Ullrich K.K."/>
            <person name="Haas F.B."/>
            <person name="Vanderstraeten L."/>
            <person name="Becker D."/>
            <person name="Lang D."/>
            <person name="Vosolsobe S."/>
            <person name="Rombauts S."/>
            <person name="Wilhelmsson P.K.I."/>
            <person name="Janitza P."/>
            <person name="Kern R."/>
            <person name="Heyl A."/>
            <person name="Rumpler F."/>
            <person name="Villalobos L.I.A.C."/>
            <person name="Clay J.M."/>
            <person name="Skokan R."/>
            <person name="Toyoda A."/>
            <person name="Suzuki Y."/>
            <person name="Kagoshima H."/>
            <person name="Schijlen E."/>
            <person name="Tajeshwar N."/>
            <person name="Catarino B."/>
            <person name="Hetherington A.J."/>
            <person name="Saltykova A."/>
            <person name="Bonnot C."/>
            <person name="Breuninger H."/>
            <person name="Symeonidi A."/>
            <person name="Radhakrishnan G.V."/>
            <person name="Van Nieuwerburgh F."/>
            <person name="Deforce D."/>
            <person name="Chang C."/>
            <person name="Karol K.G."/>
            <person name="Hedrich R."/>
            <person name="Ulvskov P."/>
            <person name="Glockner G."/>
            <person name="Delwiche C.F."/>
            <person name="Petrasek J."/>
            <person name="Van de Peer Y."/>
            <person name="Friml J."/>
            <person name="Beilby M."/>
            <person name="Dolan L."/>
            <person name="Kohara Y."/>
            <person name="Sugano S."/>
            <person name="Fujiyama A."/>
            <person name="Delaux P.-M."/>
            <person name="Quint M."/>
            <person name="TheiBen G."/>
            <person name="Hagemann M."/>
            <person name="Harholt J."/>
            <person name="Dunand C."/>
            <person name="Zachgo S."/>
            <person name="Langdale J."/>
            <person name="Maumus F."/>
            <person name="Straeten D.V.D."/>
            <person name="Gould S.B."/>
            <person name="Rensing S.A."/>
        </authorList>
    </citation>
    <scope>NUCLEOTIDE SEQUENCE [LARGE SCALE GENOMIC DNA]</scope>
    <source>
        <strain evidence="4 5">S276</strain>
    </source>
</reference>
<dbReference type="AlphaFoldDB" id="A0A388JNQ6"/>
<dbReference type="Proteomes" id="UP000265515">
    <property type="component" value="Unassembled WGS sequence"/>
</dbReference>
<dbReference type="SUPFAM" id="SSF55797">
    <property type="entry name" value="PR-1-like"/>
    <property type="match status" value="1"/>
</dbReference>
<name>A0A388JNQ6_CHABU</name>
<protein>
    <recommendedName>
        <fullName evidence="3">SCP domain-containing protein</fullName>
    </recommendedName>
</protein>
<sequence>MTMTMGKHQQAVPAGRRSRSSWGYSDPQPWTPRMSCASLSPAVGVWLVLGVALCAWMVIIVAQAQPSSEDAVIAAINDLRRNATVKTVEREDDLNCAARRRVHAISPQNCTKDDIAARAAVKACDDDKKDAYELAHCGNDAPVAAWAKNGTIRQQLLNSTYDKIGVARNTMNNTYVYVVILARHD</sequence>
<accession>A0A388JNQ6</accession>
<gene>
    <name evidence="4" type="ORF">CBR_g38437</name>
</gene>
<keyword evidence="2" id="KW-0472">Membrane</keyword>
<feature type="transmembrane region" description="Helical" evidence="2">
    <location>
        <begin position="43"/>
        <end position="62"/>
    </location>
</feature>
<dbReference type="Pfam" id="PF00188">
    <property type="entry name" value="CAP"/>
    <property type="match status" value="1"/>
</dbReference>
<comment type="caution">
    <text evidence="4">The sequence shown here is derived from an EMBL/GenBank/DDBJ whole genome shotgun (WGS) entry which is preliminary data.</text>
</comment>
<organism evidence="4 5">
    <name type="scientific">Chara braunii</name>
    <name type="common">Braun's stonewort</name>
    <dbReference type="NCBI Taxonomy" id="69332"/>
    <lineage>
        <taxon>Eukaryota</taxon>
        <taxon>Viridiplantae</taxon>
        <taxon>Streptophyta</taxon>
        <taxon>Charophyceae</taxon>
        <taxon>Charales</taxon>
        <taxon>Characeae</taxon>
        <taxon>Chara</taxon>
    </lineage>
</organism>
<dbReference type="InterPro" id="IPR014044">
    <property type="entry name" value="CAP_dom"/>
</dbReference>
<evidence type="ECO:0000259" key="3">
    <source>
        <dbReference type="Pfam" id="PF00188"/>
    </source>
</evidence>
<feature type="region of interest" description="Disordered" evidence="1">
    <location>
        <begin position="1"/>
        <end position="26"/>
    </location>
</feature>